<dbReference type="PANTHER" id="PTHR43014">
    <property type="entry name" value="MERCURIC REDUCTASE"/>
    <property type="match status" value="1"/>
</dbReference>
<evidence type="ECO:0000256" key="1">
    <source>
        <dbReference type="ARBA" id="ARBA00007532"/>
    </source>
</evidence>
<keyword evidence="6" id="KW-1015">Disulfide bond</keyword>
<dbReference type="PANTHER" id="PTHR43014:SF2">
    <property type="entry name" value="MERCURIC REDUCTASE"/>
    <property type="match status" value="1"/>
</dbReference>
<evidence type="ECO:0000259" key="13">
    <source>
        <dbReference type="Pfam" id="PF07992"/>
    </source>
</evidence>
<dbReference type="InterPro" id="IPR023753">
    <property type="entry name" value="FAD/NAD-binding_dom"/>
</dbReference>
<evidence type="ECO:0000256" key="5">
    <source>
        <dbReference type="ARBA" id="ARBA00023002"/>
    </source>
</evidence>
<dbReference type="Proteomes" id="UP000062519">
    <property type="component" value="Chromosome 2"/>
</dbReference>
<dbReference type="SUPFAM" id="SSF55424">
    <property type="entry name" value="FAD/NAD-linked reductases, dimerisation (C-terminal) domain"/>
    <property type="match status" value="1"/>
</dbReference>
<evidence type="ECO:0000256" key="3">
    <source>
        <dbReference type="ARBA" id="ARBA00022827"/>
    </source>
</evidence>
<dbReference type="PRINTS" id="PR00411">
    <property type="entry name" value="PNDRDTASEI"/>
</dbReference>
<evidence type="ECO:0000256" key="7">
    <source>
        <dbReference type="ARBA" id="ARBA00023284"/>
    </source>
</evidence>
<evidence type="ECO:0000256" key="4">
    <source>
        <dbReference type="ARBA" id="ARBA00022857"/>
    </source>
</evidence>
<evidence type="ECO:0000256" key="6">
    <source>
        <dbReference type="ARBA" id="ARBA00023157"/>
    </source>
</evidence>
<dbReference type="InterPro" id="IPR012999">
    <property type="entry name" value="Pyr_OxRdtase_I_AS"/>
</dbReference>
<evidence type="ECO:0000256" key="8">
    <source>
        <dbReference type="PIRSR" id="PIRSR000350-2"/>
    </source>
</evidence>
<keyword evidence="5 11" id="KW-0560">Oxidoreductase</keyword>
<dbReference type="GO" id="GO:0016668">
    <property type="term" value="F:oxidoreductase activity, acting on a sulfur group of donors, NAD(P) as acceptor"/>
    <property type="evidence" value="ECO:0007669"/>
    <property type="project" value="InterPro"/>
</dbReference>
<keyword evidence="7 11" id="KW-0676">Redox-active center</keyword>
<dbReference type="GO" id="GO:0050660">
    <property type="term" value="F:flavin adenine dinucleotide binding"/>
    <property type="evidence" value="ECO:0007669"/>
    <property type="project" value="TreeGrafter"/>
</dbReference>
<dbReference type="NCBIfam" id="NF004992">
    <property type="entry name" value="PRK06370.1-4"/>
    <property type="match status" value="1"/>
</dbReference>
<dbReference type="InterPro" id="IPR001100">
    <property type="entry name" value="Pyr_nuc-diS_OxRdtase"/>
</dbReference>
<comment type="similarity">
    <text evidence="1 11">Belongs to the class-I pyridine nucleotide-disulfide oxidoreductase family.</text>
</comment>
<dbReference type="Gene3D" id="3.30.390.30">
    <property type="match status" value="1"/>
</dbReference>
<accession>A0A1B4FPB5</accession>
<keyword evidence="3 9" id="KW-0274">FAD</keyword>
<evidence type="ECO:0000256" key="10">
    <source>
        <dbReference type="PIRSR" id="PIRSR000350-4"/>
    </source>
</evidence>
<dbReference type="PROSITE" id="PS00076">
    <property type="entry name" value="PYRIDINE_REDOX_1"/>
    <property type="match status" value="1"/>
</dbReference>
<evidence type="ECO:0000256" key="11">
    <source>
        <dbReference type="RuleBase" id="RU003691"/>
    </source>
</evidence>
<dbReference type="PIRSF" id="PIRSF000350">
    <property type="entry name" value="Mercury_reductase_MerA"/>
    <property type="match status" value="1"/>
</dbReference>
<keyword evidence="2 11" id="KW-0285">Flavoprotein</keyword>
<comment type="cofactor">
    <cofactor evidence="9">
        <name>FAD</name>
        <dbReference type="ChEBI" id="CHEBI:57692"/>
    </cofactor>
    <text evidence="9">Binds 1 FAD per subunit.</text>
</comment>
<feature type="binding site" evidence="9">
    <location>
        <begin position="177"/>
        <end position="184"/>
    </location>
    <ligand>
        <name>NAD(+)</name>
        <dbReference type="ChEBI" id="CHEBI:57540"/>
    </ligand>
</feature>
<keyword evidence="15" id="KW-1185">Reference proteome</keyword>
<evidence type="ECO:0000256" key="9">
    <source>
        <dbReference type="PIRSR" id="PIRSR000350-3"/>
    </source>
</evidence>
<dbReference type="Pfam" id="PF02852">
    <property type="entry name" value="Pyr_redox_dim"/>
    <property type="match status" value="1"/>
</dbReference>
<reference evidence="14 15" key="1">
    <citation type="submission" date="2015-12" db="EMBL/GenBank/DDBJ databases">
        <title>Diversity of Burkholderia near neighbor genomes.</title>
        <authorList>
            <person name="Sahl J."/>
            <person name="Wagner D."/>
            <person name="Keim P."/>
        </authorList>
    </citation>
    <scope>NUCLEOTIDE SEQUENCE [LARGE SCALE GENOMIC DNA]</scope>
    <source>
        <strain evidence="14 15">BDU6</strain>
    </source>
</reference>
<feature type="binding site" evidence="9">
    <location>
        <position position="51"/>
    </location>
    <ligand>
        <name>FAD</name>
        <dbReference type="ChEBI" id="CHEBI:57692"/>
    </ligand>
</feature>
<dbReference type="NCBIfam" id="NF004990">
    <property type="entry name" value="PRK06370.1-1"/>
    <property type="match status" value="1"/>
</dbReference>
<evidence type="ECO:0000313" key="14">
    <source>
        <dbReference type="EMBL" id="AOJ05510.1"/>
    </source>
</evidence>
<dbReference type="Pfam" id="PF07992">
    <property type="entry name" value="Pyr_redox_2"/>
    <property type="match status" value="1"/>
</dbReference>
<keyword evidence="9" id="KW-0520">NAD</keyword>
<gene>
    <name evidence="14" type="ORF">WS70_27955</name>
</gene>
<dbReference type="InterPro" id="IPR016156">
    <property type="entry name" value="FAD/NAD-linked_Rdtase_dimer_sf"/>
</dbReference>
<feature type="disulfide bond" description="Redox-active" evidence="10">
    <location>
        <begin position="42"/>
        <end position="47"/>
    </location>
</feature>
<protein>
    <submittedName>
        <fullName evidence="14">Mercuric reductase</fullName>
    </submittedName>
</protein>
<feature type="binding site" evidence="9">
    <location>
        <position position="200"/>
    </location>
    <ligand>
        <name>NAD(+)</name>
        <dbReference type="ChEBI" id="CHEBI:57540"/>
    </ligand>
</feature>
<dbReference type="Gene3D" id="3.50.50.60">
    <property type="entry name" value="FAD/NAD(P)-binding domain"/>
    <property type="match status" value="2"/>
</dbReference>
<dbReference type="SUPFAM" id="SSF51905">
    <property type="entry name" value="FAD/NAD(P)-binding domain"/>
    <property type="match status" value="1"/>
</dbReference>
<dbReference type="EMBL" id="CP013387">
    <property type="protein sequence ID" value="AOJ05510.1"/>
    <property type="molecule type" value="Genomic_DNA"/>
</dbReference>
<dbReference type="AlphaFoldDB" id="A0A1B4FPB5"/>
<organism evidence="14 15">
    <name type="scientific">Burkholderia mayonis</name>
    <dbReference type="NCBI Taxonomy" id="1385591"/>
    <lineage>
        <taxon>Bacteria</taxon>
        <taxon>Pseudomonadati</taxon>
        <taxon>Pseudomonadota</taxon>
        <taxon>Betaproteobacteria</taxon>
        <taxon>Burkholderiales</taxon>
        <taxon>Burkholderiaceae</taxon>
        <taxon>Burkholderia</taxon>
        <taxon>pseudomallei group</taxon>
    </lineage>
</organism>
<sequence>MTRRFDAIIIGTGQSGPPLAARLSGAGMKVAVVERARFGGTCVNTGCIPTKTLIASAYAAHLARRAGEYGVAIGGPVTVDMKKVKARKDEISARSNHGVEQWVRGLENGAVYQGHARFESAHAVHVGDALLEADRIFINVGGRALIPPMPGLDQVPYLTNSSMMDVDFLPEHLVIVGGSYVGLEFGQMYRRFGSRVTIVEKGARLIKREDEDVSQTVREILEGEGIDVRLDADCLSVRRDSDNVVVGLDCAAGAREVEGSHLLLAVGRVPNTDDLGLDRAGVETDARGYIKVDEQLRTNVEGIWAMGDCNGRGGFTHTSYNDYEIVSANLLDNDSRRVSDRIPAYAMFIDPPLARVGMTQAEAVGSGRRLLVGTRPMTRVGRAMEKGESQGFMKVIVDADSEAILGASILGVTGDEVVHSLLDVMYAKAPYTTVSRAMHIHPTVSELVPTLLQDLHPLE</sequence>
<evidence type="ECO:0000313" key="15">
    <source>
        <dbReference type="Proteomes" id="UP000062519"/>
    </source>
</evidence>
<name>A0A1B4FPB5_9BURK</name>
<keyword evidence="4" id="KW-0521">NADP</keyword>
<feature type="active site" description="Proton acceptor" evidence="8">
    <location>
        <position position="441"/>
    </location>
</feature>
<feature type="binding site" evidence="9">
    <location>
        <position position="267"/>
    </location>
    <ligand>
        <name>NAD(+)</name>
        <dbReference type="ChEBI" id="CHEBI:57540"/>
    </ligand>
</feature>
<dbReference type="KEGG" id="buu:WS70_27955"/>
<dbReference type="PRINTS" id="PR00368">
    <property type="entry name" value="FADPNR"/>
</dbReference>
<evidence type="ECO:0000259" key="12">
    <source>
        <dbReference type="Pfam" id="PF02852"/>
    </source>
</evidence>
<dbReference type="RefSeq" id="WP_059596897.1">
    <property type="nucleotide sequence ID" value="NZ_CP013387.1"/>
</dbReference>
<feature type="domain" description="Pyridine nucleotide-disulphide oxidoreductase dimerisation" evidence="12">
    <location>
        <begin position="345"/>
        <end position="450"/>
    </location>
</feature>
<proteinExistence type="inferred from homology"/>
<keyword evidence="9" id="KW-0547">Nucleotide-binding</keyword>
<dbReference type="InterPro" id="IPR004099">
    <property type="entry name" value="Pyr_nucl-diS_OxRdtase_dimer"/>
</dbReference>
<dbReference type="GO" id="GO:0003955">
    <property type="term" value="F:NAD(P)H dehydrogenase (quinone) activity"/>
    <property type="evidence" value="ECO:0007669"/>
    <property type="project" value="TreeGrafter"/>
</dbReference>
<dbReference type="InterPro" id="IPR036188">
    <property type="entry name" value="FAD/NAD-bd_sf"/>
</dbReference>
<evidence type="ECO:0000256" key="2">
    <source>
        <dbReference type="ARBA" id="ARBA00022630"/>
    </source>
</evidence>
<feature type="binding site" evidence="9">
    <location>
        <position position="308"/>
    </location>
    <ligand>
        <name>FAD</name>
        <dbReference type="ChEBI" id="CHEBI:57692"/>
    </ligand>
</feature>
<feature type="domain" description="FAD/NAD(P)-binding" evidence="13">
    <location>
        <begin position="6"/>
        <end position="319"/>
    </location>
</feature>